<dbReference type="HOGENOM" id="CLU_000680_5_3_1"/>
<dbReference type="SUPFAM" id="SSF53098">
    <property type="entry name" value="Ribonuclease H-like"/>
    <property type="match status" value="1"/>
</dbReference>
<dbReference type="CDD" id="cd06222">
    <property type="entry name" value="RNase_H_like"/>
    <property type="match status" value="1"/>
</dbReference>
<dbReference type="Proteomes" id="UP000032141">
    <property type="component" value="Chromosome C6"/>
</dbReference>
<sequence length="156" mass="17200">MTNCDVLNSDAAWIAPNHTAGLGWTIKTQEGSSDFTLPARFVGFALIAEGLALREGMTSCRDMGLRKVRCESDSAQLIKAINSGTFHPELYGIISDICSLSCSFDEISFSWISREKNKAADKLAKLCQVGEDAIMADKPNRLYKETKSHIGMIWFT</sequence>
<dbReference type="InterPro" id="IPR012337">
    <property type="entry name" value="RNaseH-like_sf"/>
</dbReference>
<reference evidence="2 3" key="1">
    <citation type="journal article" date="2014" name="Genome Biol.">
        <title>Transcriptome and methylome profiling reveals relics of genome dominance in the mesopolyploid Brassica oleracea.</title>
        <authorList>
            <person name="Parkin I.A."/>
            <person name="Koh C."/>
            <person name="Tang H."/>
            <person name="Robinson S.J."/>
            <person name="Kagale S."/>
            <person name="Clarke W.E."/>
            <person name="Town C.D."/>
            <person name="Nixon J."/>
            <person name="Krishnakumar V."/>
            <person name="Bidwell S.L."/>
            <person name="Denoeud F."/>
            <person name="Belcram H."/>
            <person name="Links M.G."/>
            <person name="Just J."/>
            <person name="Clarke C."/>
            <person name="Bender T."/>
            <person name="Huebert T."/>
            <person name="Mason A.S."/>
            <person name="Pires J.C."/>
            <person name="Barker G."/>
            <person name="Moore J."/>
            <person name="Walley P.G."/>
            <person name="Manoli S."/>
            <person name="Batley J."/>
            <person name="Edwards D."/>
            <person name="Nelson M.N."/>
            <person name="Wang X."/>
            <person name="Paterson A.H."/>
            <person name="King G."/>
            <person name="Bancroft I."/>
            <person name="Chalhoub B."/>
            <person name="Sharpe A.G."/>
        </authorList>
    </citation>
    <scope>NUCLEOTIDE SEQUENCE</scope>
    <source>
        <strain evidence="2 3">cv. TO1000</strain>
    </source>
</reference>
<name>A0A0D3D084_BRAOL</name>
<dbReference type="InterPro" id="IPR044730">
    <property type="entry name" value="RNase_H-like_dom_plant"/>
</dbReference>
<dbReference type="InterPro" id="IPR052929">
    <property type="entry name" value="RNase_H-like_EbsB-rel"/>
</dbReference>
<evidence type="ECO:0000313" key="3">
    <source>
        <dbReference type="Proteomes" id="UP000032141"/>
    </source>
</evidence>
<dbReference type="GO" id="GO:0004523">
    <property type="term" value="F:RNA-DNA hybrid ribonuclease activity"/>
    <property type="evidence" value="ECO:0007669"/>
    <property type="project" value="InterPro"/>
</dbReference>
<dbReference type="GO" id="GO:0003676">
    <property type="term" value="F:nucleic acid binding"/>
    <property type="evidence" value="ECO:0007669"/>
    <property type="project" value="InterPro"/>
</dbReference>
<dbReference type="EnsemblPlants" id="Bo6g116300.1">
    <property type="protein sequence ID" value="Bo6g116300.1"/>
    <property type="gene ID" value="Bo6g116300"/>
</dbReference>
<organism evidence="2 3">
    <name type="scientific">Brassica oleracea var. oleracea</name>
    <dbReference type="NCBI Taxonomy" id="109376"/>
    <lineage>
        <taxon>Eukaryota</taxon>
        <taxon>Viridiplantae</taxon>
        <taxon>Streptophyta</taxon>
        <taxon>Embryophyta</taxon>
        <taxon>Tracheophyta</taxon>
        <taxon>Spermatophyta</taxon>
        <taxon>Magnoliopsida</taxon>
        <taxon>eudicotyledons</taxon>
        <taxon>Gunneridae</taxon>
        <taxon>Pentapetalae</taxon>
        <taxon>rosids</taxon>
        <taxon>malvids</taxon>
        <taxon>Brassicales</taxon>
        <taxon>Brassicaceae</taxon>
        <taxon>Brassiceae</taxon>
        <taxon>Brassica</taxon>
    </lineage>
</organism>
<proteinExistence type="predicted"/>
<dbReference type="InterPro" id="IPR036397">
    <property type="entry name" value="RNaseH_sf"/>
</dbReference>
<evidence type="ECO:0000259" key="1">
    <source>
        <dbReference type="Pfam" id="PF13456"/>
    </source>
</evidence>
<evidence type="ECO:0000313" key="2">
    <source>
        <dbReference type="EnsemblPlants" id="Bo6g116300.1"/>
    </source>
</evidence>
<feature type="domain" description="RNase H type-1" evidence="1">
    <location>
        <begin position="8"/>
        <end position="127"/>
    </location>
</feature>
<protein>
    <recommendedName>
        <fullName evidence="1">RNase H type-1 domain-containing protein</fullName>
    </recommendedName>
</protein>
<dbReference type="Gramene" id="Bo6g116300.1">
    <property type="protein sequence ID" value="Bo6g116300.1"/>
    <property type="gene ID" value="Bo6g116300"/>
</dbReference>
<keyword evidence="3" id="KW-1185">Reference proteome</keyword>
<dbReference type="eggNOG" id="KOG1075">
    <property type="taxonomic scope" value="Eukaryota"/>
</dbReference>
<dbReference type="PANTHER" id="PTHR47074:SF11">
    <property type="entry name" value="REVERSE TRANSCRIPTASE-LIKE PROTEIN"/>
    <property type="match status" value="1"/>
</dbReference>
<reference evidence="2" key="2">
    <citation type="submission" date="2015-03" db="UniProtKB">
        <authorList>
            <consortium name="EnsemblPlants"/>
        </authorList>
    </citation>
    <scope>IDENTIFICATION</scope>
</reference>
<dbReference type="AlphaFoldDB" id="A0A0D3D084"/>
<dbReference type="Gene3D" id="3.30.420.10">
    <property type="entry name" value="Ribonuclease H-like superfamily/Ribonuclease H"/>
    <property type="match status" value="1"/>
</dbReference>
<accession>A0A0D3D084</accession>
<dbReference type="InterPro" id="IPR002156">
    <property type="entry name" value="RNaseH_domain"/>
</dbReference>
<dbReference type="PANTHER" id="PTHR47074">
    <property type="entry name" value="BNAC02G40300D PROTEIN"/>
    <property type="match status" value="1"/>
</dbReference>
<dbReference type="Pfam" id="PF13456">
    <property type="entry name" value="RVT_3"/>
    <property type="match status" value="1"/>
</dbReference>